<protein>
    <recommendedName>
        <fullName evidence="3">diaminopimelate epimerase</fullName>
        <ecNumber evidence="3">5.1.1.7</ecNumber>
    </recommendedName>
</protein>
<keyword evidence="6" id="KW-0457">Lysine biosynthesis</keyword>
<dbReference type="InterPro" id="IPR018510">
    <property type="entry name" value="DAP_epimerase_AS"/>
</dbReference>
<dbReference type="InterPro" id="IPR001653">
    <property type="entry name" value="DAP_epimerase_DapF"/>
</dbReference>
<keyword evidence="4" id="KW-0963">Cytoplasm</keyword>
<dbReference type="GO" id="GO:0005829">
    <property type="term" value="C:cytosol"/>
    <property type="evidence" value="ECO:0007669"/>
    <property type="project" value="TreeGrafter"/>
</dbReference>
<dbReference type="PANTHER" id="PTHR31689:SF0">
    <property type="entry name" value="DIAMINOPIMELATE EPIMERASE"/>
    <property type="match status" value="1"/>
</dbReference>
<dbReference type="AlphaFoldDB" id="A0A382UIK1"/>
<evidence type="ECO:0000313" key="9">
    <source>
        <dbReference type="EMBL" id="SVD33521.1"/>
    </source>
</evidence>
<dbReference type="SUPFAM" id="SSF54506">
    <property type="entry name" value="Diaminopimelate epimerase-like"/>
    <property type="match status" value="2"/>
</dbReference>
<evidence type="ECO:0000256" key="3">
    <source>
        <dbReference type="ARBA" id="ARBA00013080"/>
    </source>
</evidence>
<evidence type="ECO:0000256" key="1">
    <source>
        <dbReference type="ARBA" id="ARBA00005196"/>
    </source>
</evidence>
<keyword evidence="7" id="KW-0413">Isomerase</keyword>
<dbReference type="EC" id="5.1.1.7" evidence="3"/>
<dbReference type="GO" id="GO:0009089">
    <property type="term" value="P:lysine biosynthetic process via diaminopimelate"/>
    <property type="evidence" value="ECO:0007669"/>
    <property type="project" value="UniProtKB-UniPathway"/>
</dbReference>
<comment type="pathway">
    <text evidence="1">Amino-acid biosynthesis; L-lysine biosynthesis via DAP pathway; DL-2,6-diaminopimelate from LL-2,6-diaminopimelate: step 1/1.</text>
</comment>
<sequence length="195" mass="21724">MIYFTKMQGLGNDFIVIDNIEGDISLSTEEIRQLSDRRLGIGFDQLLMVESASTKGVDFRYVIFNADGSEVSQCGNGARCFALYLQKKELTNKKTIIVETNSDNLVMTINQDNSVRVEMGVPSFNPFEIPFNIHSQAIEYLLEGQKMGVLSIGNPHAVIILEDIDGEEIKAIATNLQNSNYFPESVNVGFMQILS</sequence>
<comment type="similarity">
    <text evidence="2">Belongs to the diaminopimelate epimerase family.</text>
</comment>
<evidence type="ECO:0000256" key="2">
    <source>
        <dbReference type="ARBA" id="ARBA00010219"/>
    </source>
</evidence>
<dbReference type="NCBIfam" id="TIGR00652">
    <property type="entry name" value="DapF"/>
    <property type="match status" value="1"/>
</dbReference>
<organism evidence="9">
    <name type="scientific">marine metagenome</name>
    <dbReference type="NCBI Taxonomy" id="408172"/>
    <lineage>
        <taxon>unclassified sequences</taxon>
        <taxon>metagenomes</taxon>
        <taxon>ecological metagenomes</taxon>
    </lineage>
</organism>
<reference evidence="9" key="1">
    <citation type="submission" date="2018-05" db="EMBL/GenBank/DDBJ databases">
        <authorList>
            <person name="Lanie J.A."/>
            <person name="Ng W.-L."/>
            <person name="Kazmierczak K.M."/>
            <person name="Andrzejewski T.M."/>
            <person name="Davidsen T.M."/>
            <person name="Wayne K.J."/>
            <person name="Tettelin H."/>
            <person name="Glass J.I."/>
            <person name="Rusch D."/>
            <person name="Podicherti R."/>
            <person name="Tsui H.-C.T."/>
            <person name="Winkler M.E."/>
        </authorList>
    </citation>
    <scope>NUCLEOTIDE SEQUENCE</scope>
</reference>
<comment type="catalytic activity">
    <reaction evidence="8">
        <text>(2S,6S)-2,6-diaminopimelate = meso-2,6-diaminopimelate</text>
        <dbReference type="Rhea" id="RHEA:15393"/>
        <dbReference type="ChEBI" id="CHEBI:57609"/>
        <dbReference type="ChEBI" id="CHEBI:57791"/>
        <dbReference type="EC" id="5.1.1.7"/>
    </reaction>
</comment>
<evidence type="ECO:0000256" key="8">
    <source>
        <dbReference type="ARBA" id="ARBA00051712"/>
    </source>
</evidence>
<dbReference type="EMBL" id="UINC01144175">
    <property type="protein sequence ID" value="SVD33521.1"/>
    <property type="molecule type" value="Genomic_DNA"/>
</dbReference>
<evidence type="ECO:0000256" key="6">
    <source>
        <dbReference type="ARBA" id="ARBA00023154"/>
    </source>
</evidence>
<dbReference type="UniPathway" id="UPA00034">
    <property type="reaction ID" value="UER00025"/>
</dbReference>
<proteinExistence type="inferred from homology"/>
<accession>A0A382UIK1</accession>
<dbReference type="Gene3D" id="3.10.310.10">
    <property type="entry name" value="Diaminopimelate Epimerase, Chain A, domain 1"/>
    <property type="match status" value="2"/>
</dbReference>
<dbReference type="Pfam" id="PF01678">
    <property type="entry name" value="DAP_epimerase"/>
    <property type="match status" value="1"/>
</dbReference>
<dbReference type="PROSITE" id="PS01326">
    <property type="entry name" value="DAP_EPIMERASE"/>
    <property type="match status" value="1"/>
</dbReference>
<evidence type="ECO:0000256" key="4">
    <source>
        <dbReference type="ARBA" id="ARBA00022490"/>
    </source>
</evidence>
<feature type="non-terminal residue" evidence="9">
    <location>
        <position position="195"/>
    </location>
</feature>
<evidence type="ECO:0000256" key="7">
    <source>
        <dbReference type="ARBA" id="ARBA00023235"/>
    </source>
</evidence>
<dbReference type="FunFam" id="3.10.310.10:FF:000001">
    <property type="entry name" value="Diaminopimelate epimerase"/>
    <property type="match status" value="1"/>
</dbReference>
<keyword evidence="5" id="KW-0028">Amino-acid biosynthesis</keyword>
<dbReference type="PANTHER" id="PTHR31689">
    <property type="entry name" value="DIAMINOPIMELATE EPIMERASE, CHLOROPLASTIC"/>
    <property type="match status" value="1"/>
</dbReference>
<dbReference type="GO" id="GO:0008837">
    <property type="term" value="F:diaminopimelate epimerase activity"/>
    <property type="evidence" value="ECO:0007669"/>
    <property type="project" value="UniProtKB-EC"/>
</dbReference>
<evidence type="ECO:0000256" key="5">
    <source>
        <dbReference type="ARBA" id="ARBA00022605"/>
    </source>
</evidence>
<name>A0A382UIK1_9ZZZZ</name>
<gene>
    <name evidence="9" type="ORF">METZ01_LOCUS386375</name>
</gene>